<dbReference type="InterPro" id="IPR026045">
    <property type="entry name" value="Ferric-bd"/>
</dbReference>
<keyword evidence="1 3" id="KW-0732">Signal</keyword>
<dbReference type="RefSeq" id="WP_322186888.1">
    <property type="nucleotide sequence ID" value="NZ_JAXLPB010000002.1"/>
</dbReference>
<evidence type="ECO:0000256" key="2">
    <source>
        <dbReference type="ARBA" id="ARBA00022764"/>
    </source>
</evidence>
<evidence type="ECO:0000256" key="1">
    <source>
        <dbReference type="ARBA" id="ARBA00022729"/>
    </source>
</evidence>
<keyword evidence="2" id="KW-0574">Periplasm</keyword>
<dbReference type="Pfam" id="PF01547">
    <property type="entry name" value="SBP_bac_1"/>
    <property type="match status" value="1"/>
</dbReference>
<name>A0ABU5I3C9_9HYPH</name>
<reference evidence="4 5" key="1">
    <citation type="submission" date="2023-12" db="EMBL/GenBank/DDBJ databases">
        <title>Description of Novel Strain Fulvimarina sp. 2208YS6-2-32 isolated from Uroteuthis (Photololigo) edulis.</title>
        <authorList>
            <person name="Park J.-S."/>
        </authorList>
    </citation>
    <scope>NUCLEOTIDE SEQUENCE [LARGE SCALE GENOMIC DNA]</scope>
    <source>
        <strain evidence="4 5">2208YS6-2-32</strain>
    </source>
</reference>
<accession>A0ABU5I3C9</accession>
<dbReference type="Proteomes" id="UP001294412">
    <property type="component" value="Unassembled WGS sequence"/>
</dbReference>
<feature type="chain" id="PRO_5045883378" evidence="3">
    <location>
        <begin position="31"/>
        <end position="334"/>
    </location>
</feature>
<keyword evidence="5" id="KW-1185">Reference proteome</keyword>
<dbReference type="PANTHER" id="PTHR30006">
    <property type="entry name" value="THIAMINE-BINDING PERIPLASMIC PROTEIN-RELATED"/>
    <property type="match status" value="1"/>
</dbReference>
<dbReference type="SUPFAM" id="SSF53850">
    <property type="entry name" value="Periplasmic binding protein-like II"/>
    <property type="match status" value="1"/>
</dbReference>
<evidence type="ECO:0000256" key="3">
    <source>
        <dbReference type="SAM" id="SignalP"/>
    </source>
</evidence>
<evidence type="ECO:0000313" key="5">
    <source>
        <dbReference type="Proteomes" id="UP001294412"/>
    </source>
</evidence>
<comment type="caution">
    <text evidence="4">The sequence shown here is derived from an EMBL/GenBank/DDBJ whole genome shotgun (WGS) entry which is preliminary data.</text>
</comment>
<dbReference type="CDD" id="cd13547">
    <property type="entry name" value="PBP2_Fbp_like_2"/>
    <property type="match status" value="1"/>
</dbReference>
<organism evidence="4 5">
    <name type="scientific">Fulvimarina uroteuthidis</name>
    <dbReference type="NCBI Taxonomy" id="3098149"/>
    <lineage>
        <taxon>Bacteria</taxon>
        <taxon>Pseudomonadati</taxon>
        <taxon>Pseudomonadota</taxon>
        <taxon>Alphaproteobacteria</taxon>
        <taxon>Hyphomicrobiales</taxon>
        <taxon>Aurantimonadaceae</taxon>
        <taxon>Fulvimarina</taxon>
    </lineage>
</organism>
<sequence length="334" mass="35263">MQSPTSCLSPAALLAAAVLSIGVFGGSATAQDSKLVLYTSQPNQDAQQTVDAFEKAHPGIAVEWVRDGTTKMMAKLQAEFAAGNPQPDVLLIADSVTMEGLKRDNRLMAYGDADTSGFDESLYDADKTYFSTKLITTGLVNNTRAAMTPTSWHDLTSPDAKGQVTMPSPLTSGAALVHLATLTQNPDFGWDYYEKLAKNEALASGGNGGVLKSVAGGEKAYGVIVDFLPIREAQKGAPVNFTFPEEGVSAVTEPVAILSGAKNPDAAKAFVDFLLSEEGQTLASSQGYLPARDGIAAPEGFPQRDEIKLMAFDPAKALADEEANKKRFSELFGG</sequence>
<evidence type="ECO:0000313" key="4">
    <source>
        <dbReference type="EMBL" id="MDY8109283.1"/>
    </source>
</evidence>
<dbReference type="InterPro" id="IPR006059">
    <property type="entry name" value="SBP"/>
</dbReference>
<feature type="signal peptide" evidence="3">
    <location>
        <begin position="1"/>
        <end position="30"/>
    </location>
</feature>
<dbReference type="Gene3D" id="3.40.190.10">
    <property type="entry name" value="Periplasmic binding protein-like II"/>
    <property type="match status" value="2"/>
</dbReference>
<proteinExistence type="predicted"/>
<dbReference type="PIRSF" id="PIRSF002825">
    <property type="entry name" value="CfbpA"/>
    <property type="match status" value="1"/>
</dbReference>
<gene>
    <name evidence="4" type="ORF">U0C82_09025</name>
</gene>
<dbReference type="EMBL" id="JAXLPB010000002">
    <property type="protein sequence ID" value="MDY8109283.1"/>
    <property type="molecule type" value="Genomic_DNA"/>
</dbReference>
<dbReference type="PANTHER" id="PTHR30006:SF2">
    <property type="entry name" value="ABC TRANSPORTER SUBSTRATE-BINDING PROTEIN"/>
    <property type="match status" value="1"/>
</dbReference>
<protein>
    <submittedName>
        <fullName evidence="4">ABC transporter substrate-binding protein</fullName>
    </submittedName>
</protein>